<dbReference type="Proteomes" id="UP000638570">
    <property type="component" value="Unassembled WGS sequence"/>
</dbReference>
<evidence type="ECO:0000256" key="1">
    <source>
        <dbReference type="SAM" id="SignalP"/>
    </source>
</evidence>
<comment type="caution">
    <text evidence="2">The sequence shown here is derived from an EMBL/GenBank/DDBJ whole genome shotgun (WGS) entry which is preliminary data.</text>
</comment>
<gene>
    <name evidence="2" type="ORF">JKV55_08630</name>
</gene>
<evidence type="ECO:0000313" key="3">
    <source>
        <dbReference type="Proteomes" id="UP000638570"/>
    </source>
</evidence>
<accession>A0ABS1QR99</accession>
<feature type="chain" id="PRO_5045952256" evidence="1">
    <location>
        <begin position="19"/>
        <end position="136"/>
    </location>
</feature>
<dbReference type="RefSeq" id="WP_202084200.1">
    <property type="nucleotide sequence ID" value="NZ_JAERTZ010000018.1"/>
</dbReference>
<feature type="signal peptide" evidence="1">
    <location>
        <begin position="1"/>
        <end position="18"/>
    </location>
</feature>
<keyword evidence="3" id="KW-1185">Reference proteome</keyword>
<keyword evidence="1" id="KW-0732">Signal</keyword>
<protein>
    <submittedName>
        <fullName evidence="2">Uncharacterized protein</fullName>
    </submittedName>
</protein>
<proteinExistence type="predicted"/>
<reference evidence="3" key="1">
    <citation type="submission" date="2021-01" db="EMBL/GenBank/DDBJ databases">
        <title>Genome public.</title>
        <authorList>
            <person name="Liu C."/>
            <person name="Sun Q."/>
        </authorList>
    </citation>
    <scope>NUCLEOTIDE SEQUENCE [LARGE SCALE GENOMIC DNA]</scope>
    <source>
        <strain evidence="3">CGMCC 1.18722</strain>
    </source>
</reference>
<sequence length="136" mass="15200">MRIFFILTLIFSALTCHAGDDLYRLMIPGKYILVGKALDSETTYVGKVIIEDDENGFKVTRMVADKLVIGNGTIESATDAKVLRIRFVEDGLSYEQTCMVGSDLDNYARISCYLYQPDIQTMDPGLEVLFNEPAEA</sequence>
<evidence type="ECO:0000313" key="2">
    <source>
        <dbReference type="EMBL" id="MBL1377394.1"/>
    </source>
</evidence>
<dbReference type="EMBL" id="JAERTZ010000018">
    <property type="protein sequence ID" value="MBL1377394.1"/>
    <property type="molecule type" value="Genomic_DNA"/>
</dbReference>
<name>A0ABS1QR99_9GAMM</name>
<organism evidence="2 3">
    <name type="scientific">Zobellella iuensis</name>
    <dbReference type="NCBI Taxonomy" id="2803811"/>
    <lineage>
        <taxon>Bacteria</taxon>
        <taxon>Pseudomonadati</taxon>
        <taxon>Pseudomonadota</taxon>
        <taxon>Gammaproteobacteria</taxon>
        <taxon>Aeromonadales</taxon>
        <taxon>Aeromonadaceae</taxon>
        <taxon>Zobellella</taxon>
    </lineage>
</organism>